<keyword evidence="8" id="KW-0238">DNA-binding</keyword>
<keyword evidence="6" id="KW-0269">Exonuclease</keyword>
<reference evidence="12 13" key="1">
    <citation type="submission" date="2018-03" db="EMBL/GenBank/DDBJ databases">
        <title>Genomic Encyclopedia of Archaeal and Bacterial Type Strains, Phase II (KMG-II): from individual species to whole genera.</title>
        <authorList>
            <person name="Goeker M."/>
        </authorList>
    </citation>
    <scope>NUCLEOTIDE SEQUENCE [LARGE SCALE GENOMIC DNA]</scope>
    <source>
        <strain evidence="12 13">DSM 13175</strain>
    </source>
</reference>
<evidence type="ECO:0000256" key="1">
    <source>
        <dbReference type="ARBA" id="ARBA00022722"/>
    </source>
</evidence>
<feature type="domain" description="ATP-dependent helicase/deoxyribonuclease subunit B N-terminal" evidence="11">
    <location>
        <begin position="5"/>
        <end position="287"/>
    </location>
</feature>
<evidence type="ECO:0000259" key="10">
    <source>
        <dbReference type="Pfam" id="PF12705"/>
    </source>
</evidence>
<evidence type="ECO:0000313" key="13">
    <source>
        <dbReference type="Proteomes" id="UP000238205"/>
    </source>
</evidence>
<dbReference type="InterPro" id="IPR027417">
    <property type="entry name" value="P-loop_NTPase"/>
</dbReference>
<evidence type="ECO:0000256" key="6">
    <source>
        <dbReference type="ARBA" id="ARBA00022839"/>
    </source>
</evidence>
<dbReference type="InterPro" id="IPR038726">
    <property type="entry name" value="PDDEXK_AddAB-type"/>
</dbReference>
<dbReference type="GO" id="GO:0006310">
    <property type="term" value="P:DNA recombination"/>
    <property type="evidence" value="ECO:0007669"/>
    <property type="project" value="TreeGrafter"/>
</dbReference>
<dbReference type="OrthoDB" id="9758506at2"/>
<gene>
    <name evidence="12" type="ORF">CLV38_10580</name>
</gene>
<keyword evidence="13" id="KW-1185">Reference proteome</keyword>
<organism evidence="12 13">
    <name type="scientific">Alkalibacterium olivapovliticus</name>
    <dbReference type="NCBI Taxonomy" id="99907"/>
    <lineage>
        <taxon>Bacteria</taxon>
        <taxon>Bacillati</taxon>
        <taxon>Bacillota</taxon>
        <taxon>Bacilli</taxon>
        <taxon>Lactobacillales</taxon>
        <taxon>Carnobacteriaceae</taxon>
        <taxon>Alkalibacterium</taxon>
    </lineage>
</organism>
<keyword evidence="1" id="KW-0540">Nuclease</keyword>
<evidence type="ECO:0000313" key="12">
    <source>
        <dbReference type="EMBL" id="PRY83299.1"/>
    </source>
</evidence>
<dbReference type="GO" id="GO:0005524">
    <property type="term" value="F:ATP binding"/>
    <property type="evidence" value="ECO:0007669"/>
    <property type="project" value="UniProtKB-KW"/>
</dbReference>
<keyword evidence="5 12" id="KW-0347">Helicase</keyword>
<dbReference type="EMBL" id="PVTO01000005">
    <property type="protein sequence ID" value="PRY83299.1"/>
    <property type="molecule type" value="Genomic_DNA"/>
</dbReference>
<dbReference type="InterPro" id="IPR049035">
    <property type="entry name" value="ADDB_N"/>
</dbReference>
<evidence type="ECO:0000256" key="4">
    <source>
        <dbReference type="ARBA" id="ARBA00022801"/>
    </source>
</evidence>
<keyword evidence="2" id="KW-0547">Nucleotide-binding</keyword>
<dbReference type="Gene3D" id="3.40.50.300">
    <property type="entry name" value="P-loop containing nucleotide triphosphate hydrolases"/>
    <property type="match status" value="4"/>
</dbReference>
<keyword evidence="3" id="KW-0227">DNA damage</keyword>
<evidence type="ECO:0000256" key="9">
    <source>
        <dbReference type="ARBA" id="ARBA00023204"/>
    </source>
</evidence>
<dbReference type="GO" id="GO:0006281">
    <property type="term" value="P:DNA repair"/>
    <property type="evidence" value="ECO:0007669"/>
    <property type="project" value="UniProtKB-KW"/>
</dbReference>
<feature type="domain" description="PD-(D/E)XK endonuclease-like" evidence="10">
    <location>
        <begin position="824"/>
        <end position="1062"/>
    </location>
</feature>
<name>A0A2T0W9B5_9LACT</name>
<accession>A0A2T0W9B5</accession>
<evidence type="ECO:0000256" key="5">
    <source>
        <dbReference type="ARBA" id="ARBA00022806"/>
    </source>
</evidence>
<dbReference type="Pfam" id="PF21445">
    <property type="entry name" value="ADDB_N"/>
    <property type="match status" value="1"/>
</dbReference>
<protein>
    <submittedName>
        <fullName evidence="12">ATP-dependent helicase/nuclease subunit B</fullName>
    </submittedName>
</protein>
<dbReference type="SUPFAM" id="SSF52540">
    <property type="entry name" value="P-loop containing nucleoside triphosphate hydrolases"/>
    <property type="match status" value="1"/>
</dbReference>
<dbReference type="PANTHER" id="PTHR30591:SF1">
    <property type="entry name" value="RECBCD ENZYME SUBUNIT RECC"/>
    <property type="match status" value="1"/>
</dbReference>
<comment type="caution">
    <text evidence="12">The sequence shown here is derived from an EMBL/GenBank/DDBJ whole genome shotgun (WGS) entry which is preliminary data.</text>
</comment>
<keyword evidence="9" id="KW-0234">DNA repair</keyword>
<dbReference type="PANTHER" id="PTHR30591">
    <property type="entry name" value="RECBCD ENZYME SUBUNIT RECC"/>
    <property type="match status" value="1"/>
</dbReference>
<dbReference type="GO" id="GO:0003677">
    <property type="term" value="F:DNA binding"/>
    <property type="evidence" value="ECO:0007669"/>
    <property type="project" value="UniProtKB-KW"/>
</dbReference>
<proteinExistence type="predicted"/>
<keyword evidence="7" id="KW-0067">ATP-binding</keyword>
<evidence type="ECO:0000256" key="2">
    <source>
        <dbReference type="ARBA" id="ARBA00022741"/>
    </source>
</evidence>
<dbReference type="GO" id="GO:0004386">
    <property type="term" value="F:helicase activity"/>
    <property type="evidence" value="ECO:0007669"/>
    <property type="project" value="UniProtKB-KW"/>
</dbReference>
<evidence type="ECO:0000256" key="3">
    <source>
        <dbReference type="ARBA" id="ARBA00022763"/>
    </source>
</evidence>
<dbReference type="Pfam" id="PF12705">
    <property type="entry name" value="PDDEXK_1"/>
    <property type="match status" value="1"/>
</dbReference>
<dbReference type="GO" id="GO:0004527">
    <property type="term" value="F:exonuclease activity"/>
    <property type="evidence" value="ECO:0007669"/>
    <property type="project" value="UniProtKB-KW"/>
</dbReference>
<evidence type="ECO:0000256" key="8">
    <source>
        <dbReference type="ARBA" id="ARBA00023125"/>
    </source>
</evidence>
<sequence>MALQFVLGRLHTSKKTILFDQMLDWIEETPDTQVFYLIPDHMKFESEMAILNHIKSRQTSNGSNLAGMINLQVFSFSRLAWYFMQDTALYSHSQLTETGLSMLMRRLLKENEERLTIFRGESQQQGFVEKTTELFMELRNARVLPNDLEEVTSQLFDESPQSKDFSLKLQDISLLYDSFLAHLEGKYIEKEDVLEALIEEVKTRDLSQTRIIIDNFHRFSAQEQELILQLVAHTKEVKVSLVLDKKYAIEAPDLNTFFYQTGQTYHRLYQESRLRNLPVLHDQIISDESDERCDGLNAFENYWVSSFEATPSSQLHTPDNMMNCIEIREAESRQAEVLHTATTIKRLVAKGKYRYKDILVVSRTLEDYKMLIDSTFSEIGLPLFIDQADKMANHALVEGIQSLLAIYKRHYRYEDVMRFLRTELFIPLKDGDTIPKNKDKRLSFWHAQTLHWRESVDALENVMLAYGYEGQDWVKDDEWIYARFHLEEMDDQLDADKRMQDEANKTKTLIRSAFLPFFKQLKNVSTNREAAGVLYQFLERHRMNDQLLNWRDQSLEEGDLEDARKHEQVWQTFIQLLDEFVDVLGDEEWNIDTFLTILETGFEQATYSIVPPSIDQVMFTQFDKSRMNCKKIVFILGLTDSQLPMSIENESILTDEDREQLGEFLPNNKFLLPSTSGRLASEPFNAYLAFMNASEKLILSYPVRNDGSGDNRMSPYVERLNRQSGIPVTHKYTDVGADSDESLETALTFIGSRRQSMGQLVTILRERLDNKANPPLFWLKLYQSLYKQTSSVERRILKSLDYKNIPRRLSPELAEQLYGKDLYLSVSQLESFYLDPYSHFLQYGLKLRERAVQELTPAETGTFFHDALDSIFRTVISKNLTFDQLNEEELITVTDEVLQELYMNNKFKLLSMSNRMRFIRKQLSQTIQKMVWAMSNQTKRTQMRPRKSEVLFGRLGTKQGVPGLHFPLNTGGNLYVRGKIDRLDTLEMNNELYLSIVDYKSSKKALKFDEIYHGLMMQMLTYLDTAVHYSEEIFGKKAKPAGAFYAHVNNPMLKAADLMKKDWLDVWLKSFKMDGIILNEDELVEQLDLTLPDNKYSLVYPLEYVKSRDQIKGKLITMDDLDLLLKHNRDKIREAGNRILSGENTLSPIYDKKEYTPSVRGIYQPISQFDVLLPNGQNQYRELEAVKDQSDLIEKLKAKYTDFSEKGGDDKS</sequence>
<dbReference type="RefSeq" id="WP_106191798.1">
    <property type="nucleotide sequence ID" value="NZ_PVTO01000005.1"/>
</dbReference>
<keyword evidence="4" id="KW-0378">Hydrolase</keyword>
<evidence type="ECO:0000259" key="11">
    <source>
        <dbReference type="Pfam" id="PF21445"/>
    </source>
</evidence>
<evidence type="ECO:0000256" key="7">
    <source>
        <dbReference type="ARBA" id="ARBA00022840"/>
    </source>
</evidence>
<dbReference type="Proteomes" id="UP000238205">
    <property type="component" value="Unassembled WGS sequence"/>
</dbReference>
<dbReference type="AlphaFoldDB" id="A0A2T0W9B5"/>